<evidence type="ECO:0000256" key="3">
    <source>
        <dbReference type="ARBA" id="ARBA00023027"/>
    </source>
</evidence>
<dbReference type="EMBL" id="BSRI01000001">
    <property type="protein sequence ID" value="GLV53329.1"/>
    <property type="molecule type" value="Genomic_DNA"/>
</dbReference>
<feature type="domain" description="D-isomer specific 2-hydroxyacid dehydrogenase catalytic" evidence="5">
    <location>
        <begin position="12"/>
        <end position="318"/>
    </location>
</feature>
<reference evidence="7 8" key="1">
    <citation type="submission" date="2023-02" db="EMBL/GenBank/DDBJ databases">
        <title>Dictyobacter halimunensis sp. nov., a new member of the class Ktedonobacteria from forest soil in a geothermal area.</title>
        <authorList>
            <person name="Rachmania M.K."/>
            <person name="Ningsih F."/>
            <person name="Sakai Y."/>
            <person name="Yabe S."/>
            <person name="Yokota A."/>
            <person name="Sjamsuridzal W."/>
        </authorList>
    </citation>
    <scope>NUCLEOTIDE SEQUENCE [LARGE SCALE GENOMIC DNA]</scope>
    <source>
        <strain evidence="7 8">S3.2.2.5</strain>
    </source>
</reference>
<protein>
    <recommendedName>
        <fullName evidence="9">Hydroxyacid dehydrogenase</fullName>
    </recommendedName>
</protein>
<dbReference type="InterPro" id="IPR050857">
    <property type="entry name" value="D-2-hydroxyacid_DH"/>
</dbReference>
<comment type="caution">
    <text evidence="7">The sequence shown here is derived from an EMBL/GenBank/DDBJ whole genome shotgun (WGS) entry which is preliminary data.</text>
</comment>
<dbReference type="PROSITE" id="PS00670">
    <property type="entry name" value="D_2_HYDROXYACID_DH_2"/>
    <property type="match status" value="1"/>
</dbReference>
<evidence type="ECO:0008006" key="9">
    <source>
        <dbReference type="Google" id="ProtNLM"/>
    </source>
</evidence>
<dbReference type="CDD" id="cd12173">
    <property type="entry name" value="PGDH_4"/>
    <property type="match status" value="1"/>
</dbReference>
<dbReference type="SUPFAM" id="SSF52283">
    <property type="entry name" value="Formate/glycerate dehydrogenase catalytic domain-like"/>
    <property type="match status" value="1"/>
</dbReference>
<evidence type="ECO:0000256" key="2">
    <source>
        <dbReference type="ARBA" id="ARBA00023002"/>
    </source>
</evidence>
<organism evidence="7 8">
    <name type="scientific">Dictyobacter halimunensis</name>
    <dbReference type="NCBI Taxonomy" id="3026934"/>
    <lineage>
        <taxon>Bacteria</taxon>
        <taxon>Bacillati</taxon>
        <taxon>Chloroflexota</taxon>
        <taxon>Ktedonobacteria</taxon>
        <taxon>Ktedonobacterales</taxon>
        <taxon>Dictyobacteraceae</taxon>
        <taxon>Dictyobacter</taxon>
    </lineage>
</organism>
<proteinExistence type="inferred from homology"/>
<evidence type="ECO:0000259" key="5">
    <source>
        <dbReference type="Pfam" id="PF00389"/>
    </source>
</evidence>
<dbReference type="InterPro" id="IPR029753">
    <property type="entry name" value="D-isomer_DH_CS"/>
</dbReference>
<dbReference type="PANTHER" id="PTHR42789:SF1">
    <property type="entry name" value="D-ISOMER SPECIFIC 2-HYDROXYACID DEHYDROGENASE FAMILY PROTEIN (AFU_ORTHOLOGUE AFUA_6G10090)"/>
    <property type="match status" value="1"/>
</dbReference>
<keyword evidence="8" id="KW-1185">Reference proteome</keyword>
<sequence length="327" mass="35090">MTPQVWTGVVLQPQPLALLEDIATVITSAIGESAEWYREAMNADVIFVRGSIFVTGEVMDHIGPRLRLIVRAGIGVDRVDLAAATERGIMVINTPDGPTESTAEHAVALILNLCKQVAVGDRRLRSGRPFPPLTELMPGLEVAGAVLGLIGLGRIGTRVAAIAQVLGMKVLAYDPFIDPARATDLGVELLPDLATLLPRARVISLHCPAMPETHHIINAETLNLMTRGSYLVNVARGALIDHDALFDALQSGQLAGAGLDVFDPEPPIANHPLFSLPNTICTPHIGSYTTEGLFRMQMMACEQVVSALHGNRPVNLVNSGVWGHQRR</sequence>
<gene>
    <name evidence="7" type="ORF">KDH_01840</name>
</gene>
<keyword evidence="3" id="KW-0520">NAD</keyword>
<accession>A0ABQ6FIB7</accession>
<dbReference type="PANTHER" id="PTHR42789">
    <property type="entry name" value="D-ISOMER SPECIFIC 2-HYDROXYACID DEHYDROGENASE FAMILY PROTEIN (AFU_ORTHOLOGUE AFUA_6G10090)"/>
    <property type="match status" value="1"/>
</dbReference>
<evidence type="ECO:0000259" key="6">
    <source>
        <dbReference type="Pfam" id="PF02826"/>
    </source>
</evidence>
<dbReference type="SUPFAM" id="SSF51735">
    <property type="entry name" value="NAD(P)-binding Rossmann-fold domains"/>
    <property type="match status" value="1"/>
</dbReference>
<dbReference type="InterPro" id="IPR006140">
    <property type="entry name" value="D-isomer_DH_NAD-bd"/>
</dbReference>
<dbReference type="InterPro" id="IPR006139">
    <property type="entry name" value="D-isomer_2_OHA_DH_cat_dom"/>
</dbReference>
<evidence type="ECO:0000256" key="4">
    <source>
        <dbReference type="RuleBase" id="RU003719"/>
    </source>
</evidence>
<evidence type="ECO:0000256" key="1">
    <source>
        <dbReference type="ARBA" id="ARBA00005854"/>
    </source>
</evidence>
<dbReference type="Proteomes" id="UP001344906">
    <property type="component" value="Unassembled WGS sequence"/>
</dbReference>
<dbReference type="InterPro" id="IPR036291">
    <property type="entry name" value="NAD(P)-bd_dom_sf"/>
</dbReference>
<evidence type="ECO:0000313" key="8">
    <source>
        <dbReference type="Proteomes" id="UP001344906"/>
    </source>
</evidence>
<name>A0ABQ6FIB7_9CHLR</name>
<dbReference type="Pfam" id="PF00389">
    <property type="entry name" value="2-Hacid_dh"/>
    <property type="match status" value="1"/>
</dbReference>
<evidence type="ECO:0000313" key="7">
    <source>
        <dbReference type="EMBL" id="GLV53329.1"/>
    </source>
</evidence>
<keyword evidence="2 4" id="KW-0560">Oxidoreductase</keyword>
<feature type="domain" description="D-isomer specific 2-hydroxyacid dehydrogenase NAD-binding" evidence="6">
    <location>
        <begin position="107"/>
        <end position="286"/>
    </location>
</feature>
<dbReference type="Pfam" id="PF02826">
    <property type="entry name" value="2-Hacid_dh_C"/>
    <property type="match status" value="1"/>
</dbReference>
<dbReference type="Gene3D" id="3.40.50.720">
    <property type="entry name" value="NAD(P)-binding Rossmann-like Domain"/>
    <property type="match status" value="2"/>
</dbReference>
<dbReference type="RefSeq" id="WP_338246847.1">
    <property type="nucleotide sequence ID" value="NZ_BSRI01000001.1"/>
</dbReference>
<comment type="similarity">
    <text evidence="1 4">Belongs to the D-isomer specific 2-hydroxyacid dehydrogenase family.</text>
</comment>